<dbReference type="AlphaFoldDB" id="A0A915DJH0"/>
<evidence type="ECO:0000313" key="3">
    <source>
        <dbReference type="WBParaSite" id="jg20118"/>
    </source>
</evidence>
<evidence type="ECO:0000256" key="1">
    <source>
        <dbReference type="SAM" id="MobiDB-lite"/>
    </source>
</evidence>
<dbReference type="WBParaSite" id="jg20118">
    <property type="protein sequence ID" value="jg20118"/>
    <property type="gene ID" value="jg20118"/>
</dbReference>
<name>A0A915DJH0_9BILA</name>
<feature type="region of interest" description="Disordered" evidence="1">
    <location>
        <begin position="1"/>
        <end position="62"/>
    </location>
</feature>
<evidence type="ECO:0000313" key="2">
    <source>
        <dbReference type="Proteomes" id="UP000887574"/>
    </source>
</evidence>
<proteinExistence type="predicted"/>
<accession>A0A915DJH0</accession>
<dbReference type="Proteomes" id="UP000887574">
    <property type="component" value="Unplaced"/>
</dbReference>
<reference evidence="3" key="1">
    <citation type="submission" date="2022-11" db="UniProtKB">
        <authorList>
            <consortium name="WormBaseParasite"/>
        </authorList>
    </citation>
    <scope>IDENTIFICATION</scope>
</reference>
<keyword evidence="2" id="KW-1185">Reference proteome</keyword>
<organism evidence="2 3">
    <name type="scientific">Ditylenchus dipsaci</name>
    <dbReference type="NCBI Taxonomy" id="166011"/>
    <lineage>
        <taxon>Eukaryota</taxon>
        <taxon>Metazoa</taxon>
        <taxon>Ecdysozoa</taxon>
        <taxon>Nematoda</taxon>
        <taxon>Chromadorea</taxon>
        <taxon>Rhabditida</taxon>
        <taxon>Tylenchina</taxon>
        <taxon>Tylenchomorpha</taxon>
        <taxon>Sphaerularioidea</taxon>
        <taxon>Anguinidae</taxon>
        <taxon>Anguininae</taxon>
        <taxon>Ditylenchus</taxon>
    </lineage>
</organism>
<protein>
    <submittedName>
        <fullName evidence="3">Uncharacterized protein</fullName>
    </submittedName>
</protein>
<sequence length="296" mass="32207">MTSSPVKVEPVRLPPLPPHFNNLPAGEQAEQKPSPVKQELKQEARNCAPQQQSSTTTTPAVEPKKEVLVKEEVVSKPVVSTSIAAISTSNPLDAIQKMYAETETQNQYPDPPCPCLSTSVQFAENTLAVDPLCKYICVLTLVSGLLSVKLALEHSLLEATSKHSRFPPKPIQKRSSHFRLQRRPSWSGWPALSNDWTSSWNASMACHRPFQPNGHGSATRSTSVMAQLAAAAASSGNPLNSPTLNKDSLVNRLQMDAAAFWMMNPGSFPTPQELHRHLEVHINGTANTAGHSSLIL</sequence>